<protein>
    <submittedName>
        <fullName evidence="1">Uncharacterized protein</fullName>
    </submittedName>
</protein>
<sequence length="55" mass="6262">MSSANVRRYIHSEGREIIKKVIEFCDEEEITGKLKIPIQNVTKRAAEATGKSEKE</sequence>
<name>A0AAD8EGB5_DIPPU</name>
<keyword evidence="2" id="KW-1185">Reference proteome</keyword>
<reference evidence="1" key="1">
    <citation type="journal article" date="2023" name="IScience">
        <title>Live-bearing cockroach genome reveals convergent evolutionary mechanisms linked to viviparity in insects and beyond.</title>
        <authorList>
            <person name="Fouks B."/>
            <person name="Harrison M.C."/>
            <person name="Mikhailova A.A."/>
            <person name="Marchal E."/>
            <person name="English S."/>
            <person name="Carruthers M."/>
            <person name="Jennings E.C."/>
            <person name="Chiamaka E.L."/>
            <person name="Frigard R.A."/>
            <person name="Pippel M."/>
            <person name="Attardo G.M."/>
            <person name="Benoit J.B."/>
            <person name="Bornberg-Bauer E."/>
            <person name="Tobe S.S."/>
        </authorList>
    </citation>
    <scope>NUCLEOTIDE SEQUENCE</scope>
    <source>
        <strain evidence="1">Stay&amp;Tobe</strain>
    </source>
</reference>
<proteinExistence type="predicted"/>
<evidence type="ECO:0000313" key="2">
    <source>
        <dbReference type="Proteomes" id="UP001233999"/>
    </source>
</evidence>
<reference evidence="1" key="2">
    <citation type="submission" date="2023-05" db="EMBL/GenBank/DDBJ databases">
        <authorList>
            <person name="Fouks B."/>
        </authorList>
    </citation>
    <scope>NUCLEOTIDE SEQUENCE</scope>
    <source>
        <strain evidence="1">Stay&amp;Tobe</strain>
        <tissue evidence="1">Testes</tissue>
    </source>
</reference>
<organism evidence="1 2">
    <name type="scientific">Diploptera punctata</name>
    <name type="common">Pacific beetle cockroach</name>
    <dbReference type="NCBI Taxonomy" id="6984"/>
    <lineage>
        <taxon>Eukaryota</taxon>
        <taxon>Metazoa</taxon>
        <taxon>Ecdysozoa</taxon>
        <taxon>Arthropoda</taxon>
        <taxon>Hexapoda</taxon>
        <taxon>Insecta</taxon>
        <taxon>Pterygota</taxon>
        <taxon>Neoptera</taxon>
        <taxon>Polyneoptera</taxon>
        <taxon>Dictyoptera</taxon>
        <taxon>Blattodea</taxon>
        <taxon>Blaberoidea</taxon>
        <taxon>Blaberidae</taxon>
        <taxon>Diplopterinae</taxon>
        <taxon>Diploptera</taxon>
    </lineage>
</organism>
<accession>A0AAD8EGB5</accession>
<gene>
    <name evidence="1" type="ORF">L9F63_017675</name>
</gene>
<dbReference type="Proteomes" id="UP001233999">
    <property type="component" value="Unassembled WGS sequence"/>
</dbReference>
<dbReference type="EMBL" id="JASPKZ010005287">
    <property type="protein sequence ID" value="KAJ9589031.1"/>
    <property type="molecule type" value="Genomic_DNA"/>
</dbReference>
<dbReference type="AlphaFoldDB" id="A0AAD8EGB5"/>
<evidence type="ECO:0000313" key="1">
    <source>
        <dbReference type="EMBL" id="KAJ9589031.1"/>
    </source>
</evidence>
<comment type="caution">
    <text evidence="1">The sequence shown here is derived from an EMBL/GenBank/DDBJ whole genome shotgun (WGS) entry which is preliminary data.</text>
</comment>